<dbReference type="WBParaSite" id="jg1338">
    <property type="protein sequence ID" value="jg1338"/>
    <property type="gene ID" value="jg1338"/>
</dbReference>
<dbReference type="Proteomes" id="UP000887574">
    <property type="component" value="Unplaced"/>
</dbReference>
<dbReference type="PANTHER" id="PTHR46954:SF1">
    <property type="entry name" value="C2H2-TYPE DOMAIN-CONTAINING PROTEIN"/>
    <property type="match status" value="1"/>
</dbReference>
<organism evidence="1 2">
    <name type="scientific">Ditylenchus dipsaci</name>
    <dbReference type="NCBI Taxonomy" id="166011"/>
    <lineage>
        <taxon>Eukaryota</taxon>
        <taxon>Metazoa</taxon>
        <taxon>Ecdysozoa</taxon>
        <taxon>Nematoda</taxon>
        <taxon>Chromadorea</taxon>
        <taxon>Rhabditida</taxon>
        <taxon>Tylenchina</taxon>
        <taxon>Tylenchomorpha</taxon>
        <taxon>Sphaerularioidea</taxon>
        <taxon>Anguinidae</taxon>
        <taxon>Anguininae</taxon>
        <taxon>Ditylenchus</taxon>
    </lineage>
</organism>
<sequence length="243" mass="28489">MHQVFLPIIQWKEEWLPVETPLWCVFPVGTFGTHLNSAGKTTDIALEKRNFKAAADIVRYMVGNGIHRWTPCFAEYIDAETLTLPQLPDEDWLKIHVRQSRYTLQIRKCEVKICCNAFDVFLTLMDRECKEEDEKFEFGELSDRLALTNCLPKPVCFDEHCPSMKTKWVKMMCSNCGLYMSSIKRRNTHQKGCKLQFEELMELEDLEGTDKDDEYDLVEEYQAVQGLKDGYNELYLENLKYDP</sequence>
<proteinExistence type="predicted"/>
<evidence type="ECO:0000313" key="1">
    <source>
        <dbReference type="Proteomes" id="UP000887574"/>
    </source>
</evidence>
<evidence type="ECO:0000313" key="2">
    <source>
        <dbReference type="WBParaSite" id="jg1338"/>
    </source>
</evidence>
<protein>
    <submittedName>
        <fullName evidence="2">Uncharacterized protein</fullName>
    </submittedName>
</protein>
<dbReference type="PANTHER" id="PTHR46954">
    <property type="entry name" value="C2H2-TYPE DOMAIN-CONTAINING PROTEIN"/>
    <property type="match status" value="1"/>
</dbReference>
<keyword evidence="1" id="KW-1185">Reference proteome</keyword>
<reference evidence="2" key="1">
    <citation type="submission" date="2022-11" db="UniProtKB">
        <authorList>
            <consortium name="WormBaseParasite"/>
        </authorList>
    </citation>
    <scope>IDENTIFICATION</scope>
</reference>
<name>A0A915CWF7_9BILA</name>
<accession>A0A915CWF7</accession>
<dbReference type="AlphaFoldDB" id="A0A915CWF7"/>